<feature type="non-terminal residue" evidence="4">
    <location>
        <position position="501"/>
    </location>
</feature>
<name>A0A9N7MHA9_STRHE</name>
<dbReference type="InterPro" id="IPR001969">
    <property type="entry name" value="Aspartic_peptidase_AS"/>
</dbReference>
<dbReference type="Gene3D" id="2.40.70.10">
    <property type="entry name" value="Acid Proteases"/>
    <property type="match status" value="1"/>
</dbReference>
<feature type="domain" description="CCHC-type" evidence="3">
    <location>
        <begin position="408"/>
        <end position="423"/>
    </location>
</feature>
<proteinExistence type="predicted"/>
<dbReference type="GO" id="GO:0003676">
    <property type="term" value="F:nucleic acid binding"/>
    <property type="evidence" value="ECO:0007669"/>
    <property type="project" value="InterPro"/>
</dbReference>
<dbReference type="Pfam" id="PF00098">
    <property type="entry name" value="zf-CCHC"/>
    <property type="match status" value="1"/>
</dbReference>
<feature type="region of interest" description="Disordered" evidence="2">
    <location>
        <begin position="1"/>
        <end position="36"/>
    </location>
</feature>
<keyword evidence="5" id="KW-1185">Reference proteome</keyword>
<dbReference type="PROSITE" id="PS00141">
    <property type="entry name" value="ASP_PROTEASE"/>
    <property type="match status" value="1"/>
</dbReference>
<dbReference type="PANTHER" id="PTHR15503:SF45">
    <property type="entry name" value="RNA-DIRECTED DNA POLYMERASE HOMOLOG"/>
    <property type="match status" value="1"/>
</dbReference>
<protein>
    <recommendedName>
        <fullName evidence="3">CCHC-type domain-containing protein</fullName>
    </recommendedName>
</protein>
<dbReference type="SMART" id="SM00343">
    <property type="entry name" value="ZnF_C2HC"/>
    <property type="match status" value="1"/>
</dbReference>
<sequence length="501" mass="57330">RKAKPSDVRTETKRTNAATEELTARTESKPMGETVRTTSNIRRLTDEEMQRRREKGLCYSCNEKFTPGHKCKGKEVFLLEIGDNCEEEEPREESLLHMVKSKKRGPKMITFTAEVRGKLVEVVVDSGSTLNFIDEELSKEIEIPFTKVKPFGVKVENGETLRGDILFKGVKLKAQEKFSGQGDPRIVDEWIQGLEFIFEVMECPDRFRVVCAQLQLTGDARLWWNSYWSMRPGEKAGCTWDMFKDLVRDKYYPSYYRAEMERQFLALQQGTRTVDEYEREFTRLAGFAPDLVRTEAQRAQRFIDGLYPAVRHNIVGHGTQTYARAVSITQEVDASIRREAVRDRTQPVAPVQPVAVPPALPAPQPAKDKKRKAKGAQADRKTRQRQIPPCPTCGRLHRGECRAGQDICYFCQEPGHFASRCPKKLQQQPQQPQQQQPRQQAQRPQQQQHQQRGRQQARVYAVDQAEAAQQPGTMSGMIVLNDVPVFALFDTGATHTFISRR</sequence>
<dbReference type="GO" id="GO:0008270">
    <property type="term" value="F:zinc ion binding"/>
    <property type="evidence" value="ECO:0007669"/>
    <property type="project" value="UniProtKB-KW"/>
</dbReference>
<dbReference type="SUPFAM" id="SSF57756">
    <property type="entry name" value="Retrovirus zinc finger-like domains"/>
    <property type="match status" value="1"/>
</dbReference>
<dbReference type="InterPro" id="IPR005162">
    <property type="entry name" value="Retrotrans_gag_dom"/>
</dbReference>
<dbReference type="Pfam" id="PF08284">
    <property type="entry name" value="RVP_2"/>
    <property type="match status" value="1"/>
</dbReference>
<feature type="compositionally biased region" description="Basic and acidic residues" evidence="2">
    <location>
        <begin position="1"/>
        <end position="14"/>
    </location>
</feature>
<dbReference type="Pfam" id="PF03732">
    <property type="entry name" value="Retrotrans_gag"/>
    <property type="match status" value="1"/>
</dbReference>
<feature type="region of interest" description="Disordered" evidence="2">
    <location>
        <begin position="422"/>
        <end position="464"/>
    </location>
</feature>
<dbReference type="GO" id="GO:0006508">
    <property type="term" value="P:proteolysis"/>
    <property type="evidence" value="ECO:0007669"/>
    <property type="project" value="InterPro"/>
</dbReference>
<keyword evidence="1" id="KW-0863">Zinc-finger</keyword>
<dbReference type="Gene3D" id="4.10.60.10">
    <property type="entry name" value="Zinc finger, CCHC-type"/>
    <property type="match status" value="1"/>
</dbReference>
<dbReference type="PROSITE" id="PS50158">
    <property type="entry name" value="ZF_CCHC"/>
    <property type="match status" value="1"/>
</dbReference>
<dbReference type="Proteomes" id="UP001153555">
    <property type="component" value="Unassembled WGS sequence"/>
</dbReference>
<reference evidence="4" key="1">
    <citation type="submission" date="2019-12" db="EMBL/GenBank/DDBJ databases">
        <authorList>
            <person name="Scholes J."/>
        </authorList>
    </citation>
    <scope>NUCLEOTIDE SEQUENCE</scope>
</reference>
<feature type="region of interest" description="Disordered" evidence="2">
    <location>
        <begin position="343"/>
        <end position="395"/>
    </location>
</feature>
<dbReference type="GO" id="GO:0004190">
    <property type="term" value="F:aspartic-type endopeptidase activity"/>
    <property type="evidence" value="ECO:0007669"/>
    <property type="project" value="InterPro"/>
</dbReference>
<keyword evidence="1" id="KW-0479">Metal-binding</keyword>
<organism evidence="4 5">
    <name type="scientific">Striga hermonthica</name>
    <name type="common">Purple witchweed</name>
    <name type="synonym">Buchnera hermonthica</name>
    <dbReference type="NCBI Taxonomy" id="68872"/>
    <lineage>
        <taxon>Eukaryota</taxon>
        <taxon>Viridiplantae</taxon>
        <taxon>Streptophyta</taxon>
        <taxon>Embryophyta</taxon>
        <taxon>Tracheophyta</taxon>
        <taxon>Spermatophyta</taxon>
        <taxon>Magnoliopsida</taxon>
        <taxon>eudicotyledons</taxon>
        <taxon>Gunneridae</taxon>
        <taxon>Pentapetalae</taxon>
        <taxon>asterids</taxon>
        <taxon>lamiids</taxon>
        <taxon>Lamiales</taxon>
        <taxon>Orobanchaceae</taxon>
        <taxon>Buchnereae</taxon>
        <taxon>Striga</taxon>
    </lineage>
</organism>
<dbReference type="EMBL" id="CACSLK010007779">
    <property type="protein sequence ID" value="CAA0811033.1"/>
    <property type="molecule type" value="Genomic_DNA"/>
</dbReference>
<dbReference type="CDD" id="cd00303">
    <property type="entry name" value="retropepsin_like"/>
    <property type="match status" value="1"/>
</dbReference>
<feature type="compositionally biased region" description="Pro residues" evidence="2">
    <location>
        <begin position="355"/>
        <end position="364"/>
    </location>
</feature>
<keyword evidence="1" id="KW-0862">Zinc</keyword>
<dbReference type="InterPro" id="IPR032567">
    <property type="entry name" value="RTL1-rel"/>
</dbReference>
<feature type="non-terminal residue" evidence="4">
    <location>
        <position position="1"/>
    </location>
</feature>
<accession>A0A9N7MHA9</accession>
<dbReference type="InterPro" id="IPR001878">
    <property type="entry name" value="Znf_CCHC"/>
</dbReference>
<evidence type="ECO:0000259" key="3">
    <source>
        <dbReference type="PROSITE" id="PS50158"/>
    </source>
</evidence>
<evidence type="ECO:0000313" key="5">
    <source>
        <dbReference type="Proteomes" id="UP001153555"/>
    </source>
</evidence>
<gene>
    <name evidence="4" type="ORF">SHERM_00059</name>
</gene>
<comment type="caution">
    <text evidence="4">The sequence shown here is derived from an EMBL/GenBank/DDBJ whole genome shotgun (WGS) entry which is preliminary data.</text>
</comment>
<dbReference type="PANTHER" id="PTHR15503">
    <property type="entry name" value="LDOC1 RELATED"/>
    <property type="match status" value="1"/>
</dbReference>
<feature type="compositionally biased region" description="Low complexity" evidence="2">
    <location>
        <begin position="426"/>
        <end position="456"/>
    </location>
</feature>
<dbReference type="InterPro" id="IPR021109">
    <property type="entry name" value="Peptidase_aspartic_dom_sf"/>
</dbReference>
<dbReference type="InterPro" id="IPR036875">
    <property type="entry name" value="Znf_CCHC_sf"/>
</dbReference>
<dbReference type="AlphaFoldDB" id="A0A9N7MHA9"/>
<dbReference type="OrthoDB" id="1936908at2759"/>
<evidence type="ECO:0000313" key="4">
    <source>
        <dbReference type="EMBL" id="CAA0811033.1"/>
    </source>
</evidence>
<evidence type="ECO:0000256" key="2">
    <source>
        <dbReference type="SAM" id="MobiDB-lite"/>
    </source>
</evidence>
<evidence type="ECO:0000256" key="1">
    <source>
        <dbReference type="PROSITE-ProRule" id="PRU00047"/>
    </source>
</evidence>